<feature type="region of interest" description="Disordered" evidence="1">
    <location>
        <begin position="29"/>
        <end position="111"/>
    </location>
</feature>
<dbReference type="GeneID" id="112552911"/>
<gene>
    <name evidence="3" type="primary">LOC112552911</name>
</gene>
<keyword evidence="2" id="KW-1185">Reference proteome</keyword>
<feature type="compositionally biased region" description="Acidic residues" evidence="1">
    <location>
        <begin position="49"/>
        <end position="73"/>
    </location>
</feature>
<evidence type="ECO:0000313" key="2">
    <source>
        <dbReference type="Proteomes" id="UP000504615"/>
    </source>
</evidence>
<proteinExistence type="predicted"/>
<feature type="compositionally biased region" description="Polar residues" evidence="1">
    <location>
        <begin position="30"/>
        <end position="47"/>
    </location>
</feature>
<dbReference type="Proteomes" id="UP000504615">
    <property type="component" value="Unplaced"/>
</dbReference>
<dbReference type="AlphaFoldDB" id="A0A8N1S8P7"/>
<name>A0A8N1S8P7_9HYME</name>
<feature type="compositionally biased region" description="Basic and acidic residues" evidence="1">
    <location>
        <begin position="74"/>
        <end position="85"/>
    </location>
</feature>
<feature type="region of interest" description="Disordered" evidence="1">
    <location>
        <begin position="170"/>
        <end position="194"/>
    </location>
</feature>
<accession>A0A8N1S8P7</accession>
<feature type="compositionally biased region" description="Acidic residues" evidence="1">
    <location>
        <begin position="86"/>
        <end position="104"/>
    </location>
</feature>
<feature type="compositionally biased region" description="Low complexity" evidence="1">
    <location>
        <begin position="178"/>
        <end position="194"/>
    </location>
</feature>
<sequence>MAGVGKDDASGHIAYFIRCTGGDAEENIYEESTLSEADTEIYTSLQANDLDESEYGKEENEEENEEEQEDVDEEREKVDEEKQEDREGEEDDDDEEEADGEAEENENRRRAFEQIAKHGRAILRKIIKINTLYKSSEFYKSSIKAKRKAQVQTGGGISHEEEQEDRYLHRLQNYSDLQQYHQQQHQQQQQQQEH</sequence>
<organism evidence="2 3">
    <name type="scientific">Pogonomyrmex barbatus</name>
    <name type="common">red harvester ant</name>
    <dbReference type="NCBI Taxonomy" id="144034"/>
    <lineage>
        <taxon>Eukaryota</taxon>
        <taxon>Metazoa</taxon>
        <taxon>Ecdysozoa</taxon>
        <taxon>Arthropoda</taxon>
        <taxon>Hexapoda</taxon>
        <taxon>Insecta</taxon>
        <taxon>Pterygota</taxon>
        <taxon>Neoptera</taxon>
        <taxon>Endopterygota</taxon>
        <taxon>Hymenoptera</taxon>
        <taxon>Apocrita</taxon>
        <taxon>Aculeata</taxon>
        <taxon>Formicoidea</taxon>
        <taxon>Formicidae</taxon>
        <taxon>Myrmicinae</taxon>
        <taxon>Pogonomyrmex</taxon>
    </lineage>
</organism>
<protein>
    <submittedName>
        <fullName evidence="3">Cilia- and flagella-associated protein 251-like</fullName>
    </submittedName>
</protein>
<reference evidence="3" key="1">
    <citation type="submission" date="2025-08" db="UniProtKB">
        <authorList>
            <consortium name="RefSeq"/>
        </authorList>
    </citation>
    <scope>IDENTIFICATION</scope>
</reference>
<evidence type="ECO:0000313" key="3">
    <source>
        <dbReference type="RefSeq" id="XP_025075116.1"/>
    </source>
</evidence>
<evidence type="ECO:0000256" key="1">
    <source>
        <dbReference type="SAM" id="MobiDB-lite"/>
    </source>
</evidence>
<dbReference type="RefSeq" id="XP_025075116.1">
    <property type="nucleotide sequence ID" value="XM_025219331.1"/>
</dbReference>